<protein>
    <submittedName>
        <fullName evidence="1">Uncharacterized protein</fullName>
    </submittedName>
</protein>
<reference evidence="1 2" key="1">
    <citation type="journal article" date="2013" name="PLoS ONE">
        <title>Predicting the Proteins of Angomonas deanei, Strigomonas culicis and Their Respective Endosymbionts Reveals New Aspects of the Trypanosomatidae Family.</title>
        <authorList>
            <person name="Motta M.C."/>
            <person name="Martins A.C."/>
            <person name="de Souza S.S."/>
            <person name="Catta-Preta C.M."/>
            <person name="Silva R."/>
            <person name="Klein C.C."/>
            <person name="de Almeida L.G."/>
            <person name="de Lima Cunha O."/>
            <person name="Ciapina L.P."/>
            <person name="Brocchi M."/>
            <person name="Colabardini A.C."/>
            <person name="de Araujo Lima B."/>
            <person name="Machado C.R."/>
            <person name="de Almeida Soares C.M."/>
            <person name="Probst C.M."/>
            <person name="de Menezes C.B."/>
            <person name="Thompson C.E."/>
            <person name="Bartholomeu D.C."/>
            <person name="Gradia D.F."/>
            <person name="Pavoni D.P."/>
            <person name="Grisard E.C."/>
            <person name="Fantinatti-Garboggini F."/>
            <person name="Marchini F.K."/>
            <person name="Rodrigues-Luiz G.F."/>
            <person name="Wagner G."/>
            <person name="Goldman G.H."/>
            <person name="Fietto J.L."/>
            <person name="Elias M.C."/>
            <person name="Goldman M.H."/>
            <person name="Sagot M.F."/>
            <person name="Pereira M."/>
            <person name="Stoco P.H."/>
            <person name="de Mendonca-Neto R.P."/>
            <person name="Teixeira S.M."/>
            <person name="Maciel T.E."/>
            <person name="de Oliveira Mendes T.A."/>
            <person name="Urmenyi T.P."/>
            <person name="de Souza W."/>
            <person name="Schenkman S."/>
            <person name="de Vasconcelos A.T."/>
        </authorList>
    </citation>
    <scope>NUCLEOTIDE SEQUENCE [LARGE SCALE GENOMIC DNA]</scope>
</reference>
<sequence>MQTALEALLRSVRLLHMQNRMPLSSLHQEERMHLVARITRAFLEIPSWESAHLPFQYVDGKNDPVGEGVVNAHECVEQNSDGTQSEVATFTFSHAQLILACCFYGAVALPIHISHTFEALSASTFTLHLSAFASKHDDQCTLGFVLTRLDKEWHNEDEEKLLDSIFPPKAGACLETLLCLKTSCIGCEDAHPPFSDTYETNHKLNEKLLQDKRESYMGALIPPPSSLYADAMVLCGDILFLIHSNVCPDFARDMEQVREAILQMGLVLADMRQKEFDTYEAHLLLTSQLCQKMVIARVVPVFCVREKVSGSTITDFEAAMPSRRFTKVLQSRIHRRLKGEEEKPIDVSGYQVETLMKDQQNMKYVQPITFVPPVSLEGTFTRRVSNKIPNPNSWTYHEKPCQGREEVAI</sequence>
<accession>S9UXC0</accession>
<proteinExistence type="predicted"/>
<organism evidence="1 2">
    <name type="scientific">Strigomonas culicis</name>
    <dbReference type="NCBI Taxonomy" id="28005"/>
    <lineage>
        <taxon>Eukaryota</taxon>
        <taxon>Discoba</taxon>
        <taxon>Euglenozoa</taxon>
        <taxon>Kinetoplastea</taxon>
        <taxon>Metakinetoplastina</taxon>
        <taxon>Trypanosomatida</taxon>
        <taxon>Trypanosomatidae</taxon>
        <taxon>Strigomonadinae</taxon>
        <taxon>Strigomonas</taxon>
    </lineage>
</organism>
<comment type="caution">
    <text evidence="1">The sequence shown here is derived from an EMBL/GenBank/DDBJ whole genome shotgun (WGS) entry which is preliminary data.</text>
</comment>
<gene>
    <name evidence="1" type="ORF">STCU_12290</name>
</gene>
<dbReference type="Proteomes" id="UP000015354">
    <property type="component" value="Unassembled WGS sequence"/>
</dbReference>
<evidence type="ECO:0000313" key="2">
    <source>
        <dbReference type="Proteomes" id="UP000015354"/>
    </source>
</evidence>
<dbReference type="EMBL" id="ATMH01012470">
    <property type="protein sequence ID" value="EPY15170.1"/>
    <property type="molecule type" value="Genomic_DNA"/>
</dbReference>
<dbReference type="AlphaFoldDB" id="S9UXC0"/>
<name>S9UXC0_9TRYP</name>
<keyword evidence="2" id="KW-1185">Reference proteome</keyword>
<evidence type="ECO:0000313" key="1">
    <source>
        <dbReference type="EMBL" id="EPY15170.1"/>
    </source>
</evidence>